<feature type="compositionally biased region" description="Basic residues" evidence="1">
    <location>
        <begin position="221"/>
        <end position="232"/>
    </location>
</feature>
<dbReference type="EMBL" id="FJUX01000001">
    <property type="protein sequence ID" value="CZS88295.1"/>
    <property type="molecule type" value="Genomic_DNA"/>
</dbReference>
<feature type="compositionally biased region" description="Basic and acidic residues" evidence="1">
    <location>
        <begin position="188"/>
        <end position="207"/>
    </location>
</feature>
<keyword evidence="3" id="KW-1185">Reference proteome</keyword>
<gene>
    <name evidence="2" type="ORF">RAG0_00014</name>
</gene>
<reference evidence="3" key="1">
    <citation type="submission" date="2016-03" db="EMBL/GenBank/DDBJ databases">
        <authorList>
            <person name="Guldener U."/>
        </authorList>
    </citation>
    <scope>NUCLEOTIDE SEQUENCE [LARGE SCALE GENOMIC DNA]</scope>
    <source>
        <strain evidence="3">04CH-RAC-A.6.1</strain>
    </source>
</reference>
<feature type="region of interest" description="Disordered" evidence="1">
    <location>
        <begin position="345"/>
        <end position="371"/>
    </location>
</feature>
<name>A0A1E1JQZ1_9HELO</name>
<dbReference type="OrthoDB" id="3560822at2759"/>
<feature type="region of interest" description="Disordered" evidence="1">
    <location>
        <begin position="55"/>
        <end position="86"/>
    </location>
</feature>
<accession>A0A1E1JQZ1</accession>
<feature type="region of interest" description="Disordered" evidence="1">
    <location>
        <begin position="109"/>
        <end position="263"/>
    </location>
</feature>
<organism evidence="2 3">
    <name type="scientific">Rhynchosporium agropyri</name>
    <dbReference type="NCBI Taxonomy" id="914238"/>
    <lineage>
        <taxon>Eukaryota</taxon>
        <taxon>Fungi</taxon>
        <taxon>Dikarya</taxon>
        <taxon>Ascomycota</taxon>
        <taxon>Pezizomycotina</taxon>
        <taxon>Leotiomycetes</taxon>
        <taxon>Helotiales</taxon>
        <taxon>Ploettnerulaceae</taxon>
        <taxon>Rhynchosporium</taxon>
    </lineage>
</organism>
<feature type="compositionally biased region" description="Polar residues" evidence="1">
    <location>
        <begin position="156"/>
        <end position="166"/>
    </location>
</feature>
<evidence type="ECO:0000313" key="2">
    <source>
        <dbReference type="EMBL" id="CZS88295.1"/>
    </source>
</evidence>
<sequence length="379" mass="41323">MDLSGLGDYLETQQIGFTSILKSTKHIDPEELKRALIKHHAQMIMIAKGKYPIEVTSPGPETPVKPTTGPGSGKGINKRFFNDWSSDDGDAYEPPIKVKTSAGRYSYVSKPHRGFGSSSASTPVKPKTETPSSSGPQTSPFEGRGRMQPAGASNLFKKNQNYSESPNGYKKYDVIDLSSGPDSDSEFVEAKEAKESESDRVGSDGEVMKGNSTRRVDTARRGRGQASRRGKATTKSTPSSAKKFSFGSKDILDSPSDESDENIPAVAVKKGESSGFQSKQYGKLDAKMGLTASEISIHRKNISAFEKQLSETQDLLKMTNHVLTREPILEKIRQLQSFIASNKLSLGEGPKKRGRKFKAATVEDASEEEDDSLFVRKAV</sequence>
<dbReference type="Proteomes" id="UP000178912">
    <property type="component" value="Unassembled WGS sequence"/>
</dbReference>
<evidence type="ECO:0000256" key="1">
    <source>
        <dbReference type="SAM" id="MobiDB-lite"/>
    </source>
</evidence>
<proteinExistence type="predicted"/>
<feature type="compositionally biased region" description="Polar residues" evidence="1">
    <location>
        <begin position="129"/>
        <end position="140"/>
    </location>
</feature>
<evidence type="ECO:0000313" key="3">
    <source>
        <dbReference type="Proteomes" id="UP000178912"/>
    </source>
</evidence>
<dbReference type="AlphaFoldDB" id="A0A1E1JQZ1"/>
<protein>
    <submittedName>
        <fullName evidence="2">Uncharacterized protein</fullName>
    </submittedName>
</protein>
<feature type="compositionally biased region" description="Polar residues" evidence="1">
    <location>
        <begin position="233"/>
        <end position="242"/>
    </location>
</feature>